<sequence length="226" mass="25040">INKTHALIHTALKGLRYYQTYDRFFLGLSIILGFLGWMSYILCLVVLEHTPVGQAYSAVTVSSRQADGSIYIFTAIAVSVFLLLYVQSLPQMYYIYSLMPVALWYKAFAGRKLLYHAVKSVFSHGTFLGFVLSLLFCVAGLELLIQSFYHRELISFILLALSAWPLTSVLLHHSTRASAPTSLGWSLTCLLVAVFPLLPVVGKETQYFLVISSGITALVIGAVICS</sequence>
<keyword evidence="1" id="KW-0256">Endoplasmic reticulum</keyword>
<organism evidence="3 4">
    <name type="scientific">Candidula unifasciata</name>
    <dbReference type="NCBI Taxonomy" id="100452"/>
    <lineage>
        <taxon>Eukaryota</taxon>
        <taxon>Metazoa</taxon>
        <taxon>Spiralia</taxon>
        <taxon>Lophotrochozoa</taxon>
        <taxon>Mollusca</taxon>
        <taxon>Gastropoda</taxon>
        <taxon>Heterobranchia</taxon>
        <taxon>Euthyneura</taxon>
        <taxon>Panpulmonata</taxon>
        <taxon>Eupulmonata</taxon>
        <taxon>Stylommatophora</taxon>
        <taxon>Helicina</taxon>
        <taxon>Helicoidea</taxon>
        <taxon>Geomitridae</taxon>
        <taxon>Candidula</taxon>
    </lineage>
</organism>
<feature type="transmembrane region" description="Helical" evidence="1">
    <location>
        <begin position="92"/>
        <end position="109"/>
    </location>
</feature>
<dbReference type="GO" id="GO:0005789">
    <property type="term" value="C:endoplasmic reticulum membrane"/>
    <property type="evidence" value="ECO:0007669"/>
    <property type="project" value="UniProtKB-SubCell"/>
</dbReference>
<feature type="transmembrane region" description="Helical" evidence="1">
    <location>
        <begin position="121"/>
        <end position="141"/>
    </location>
</feature>
<comment type="similarity">
    <text evidence="1">Belongs to the PIGG/PIGN/PIGO family. PIGN subfamily.</text>
</comment>
<feature type="non-terminal residue" evidence="3">
    <location>
        <position position="226"/>
    </location>
</feature>
<feature type="transmembrane region" description="Helical" evidence="1">
    <location>
        <begin position="68"/>
        <end position="86"/>
    </location>
</feature>
<feature type="transmembrane region" description="Helical" evidence="1">
    <location>
        <begin position="207"/>
        <end position="225"/>
    </location>
</feature>
<comment type="function">
    <text evidence="1">Ethanolamine phosphate transferase involved in glycosylphosphatidylinositol-anchor biosynthesis. Transfers ethanolamine phosphate to the first alpha-1,4-linked mannose of the glycosylphosphatidylinositol precursor of GPI-anchor.</text>
</comment>
<comment type="caution">
    <text evidence="1">Lacks conserved residue(s) required for the propagation of feature annotation.</text>
</comment>
<evidence type="ECO:0000259" key="2">
    <source>
        <dbReference type="Pfam" id="PF04987"/>
    </source>
</evidence>
<dbReference type="GO" id="GO:0006506">
    <property type="term" value="P:GPI anchor biosynthetic process"/>
    <property type="evidence" value="ECO:0007669"/>
    <property type="project" value="UniProtKB-KW"/>
</dbReference>
<dbReference type="AlphaFoldDB" id="A0A8S3Z7H2"/>
<dbReference type="EMBL" id="CAJHNH020001702">
    <property type="protein sequence ID" value="CAG5124118.1"/>
    <property type="molecule type" value="Genomic_DNA"/>
</dbReference>
<dbReference type="GO" id="GO:0051377">
    <property type="term" value="F:mannose-ethanolamine phosphotransferase activity"/>
    <property type="evidence" value="ECO:0007669"/>
    <property type="project" value="UniProtKB-UniRule"/>
</dbReference>
<comment type="caution">
    <text evidence="3">The sequence shown here is derived from an EMBL/GenBank/DDBJ whole genome shotgun (WGS) entry which is preliminary data.</text>
</comment>
<dbReference type="PANTHER" id="PTHR12250">
    <property type="entry name" value="PHOSPHATIDYLINOSITOL GLYCAN, CLASS N"/>
    <property type="match status" value="1"/>
</dbReference>
<dbReference type="OrthoDB" id="2748310at2759"/>
<dbReference type="Pfam" id="PF04987">
    <property type="entry name" value="PigN"/>
    <property type="match status" value="1"/>
</dbReference>
<comment type="pathway">
    <text evidence="1">Glycolipid biosynthesis; glycosylphosphatidylinositol-anchor biosynthesis.</text>
</comment>
<feature type="domain" description="GPI ethanolamine phosphate transferase 1 C-terminal" evidence="2">
    <location>
        <begin position="13"/>
        <end position="224"/>
    </location>
</feature>
<keyword evidence="1" id="KW-0472">Membrane</keyword>
<reference evidence="3" key="1">
    <citation type="submission" date="2021-04" db="EMBL/GenBank/DDBJ databases">
        <authorList>
            <consortium name="Molecular Ecology Group"/>
        </authorList>
    </citation>
    <scope>NUCLEOTIDE SEQUENCE</scope>
</reference>
<dbReference type="PANTHER" id="PTHR12250:SF0">
    <property type="entry name" value="GPI ETHANOLAMINE PHOSPHATE TRANSFERASE 1"/>
    <property type="match status" value="1"/>
</dbReference>
<dbReference type="InterPro" id="IPR017852">
    <property type="entry name" value="GPI_EtnP_transferase_1_C"/>
</dbReference>
<keyword evidence="1" id="KW-0808">Transferase</keyword>
<keyword evidence="1" id="KW-0812">Transmembrane</keyword>
<feature type="transmembrane region" description="Helical" evidence="1">
    <location>
        <begin position="153"/>
        <end position="171"/>
    </location>
</feature>
<proteinExistence type="inferred from homology"/>
<name>A0A8S3Z7H2_9EUPU</name>
<evidence type="ECO:0000313" key="3">
    <source>
        <dbReference type="EMBL" id="CAG5124118.1"/>
    </source>
</evidence>
<gene>
    <name evidence="3" type="ORF">CUNI_LOCUS9676</name>
</gene>
<feature type="non-terminal residue" evidence="3">
    <location>
        <position position="1"/>
    </location>
</feature>
<dbReference type="Proteomes" id="UP000678393">
    <property type="component" value="Unassembled WGS sequence"/>
</dbReference>
<feature type="transmembrane region" description="Helical" evidence="1">
    <location>
        <begin position="24"/>
        <end position="47"/>
    </location>
</feature>
<dbReference type="InterPro" id="IPR007070">
    <property type="entry name" value="GPI_EtnP_transferase_1"/>
</dbReference>
<evidence type="ECO:0000313" key="4">
    <source>
        <dbReference type="Proteomes" id="UP000678393"/>
    </source>
</evidence>
<keyword evidence="1" id="KW-0337">GPI-anchor biosynthesis</keyword>
<dbReference type="EC" id="2.-.-.-" evidence="1"/>
<keyword evidence="4" id="KW-1185">Reference proteome</keyword>
<feature type="transmembrane region" description="Helical" evidence="1">
    <location>
        <begin position="183"/>
        <end position="201"/>
    </location>
</feature>
<keyword evidence="1" id="KW-1133">Transmembrane helix</keyword>
<evidence type="ECO:0000256" key="1">
    <source>
        <dbReference type="RuleBase" id="RU367138"/>
    </source>
</evidence>
<comment type="subcellular location">
    <subcellularLocation>
        <location evidence="1">Endoplasmic reticulum membrane</location>
        <topology evidence="1">Multi-pass membrane protein</topology>
    </subcellularLocation>
</comment>
<accession>A0A8S3Z7H2</accession>
<protein>
    <recommendedName>
        <fullName evidence="1">GPI ethanolamine phosphate transferase 1</fullName>
        <ecNumber evidence="1">2.-.-.-</ecNumber>
    </recommendedName>
</protein>